<evidence type="ECO:0000313" key="3">
    <source>
        <dbReference type="Proteomes" id="UP000838878"/>
    </source>
</evidence>
<accession>A0A8J9V3D6</accession>
<dbReference type="EMBL" id="OV170228">
    <property type="protein sequence ID" value="CAH0729499.1"/>
    <property type="molecule type" value="Genomic_DNA"/>
</dbReference>
<gene>
    <name evidence="2" type="ORF">BINO364_LOCUS14578</name>
</gene>
<feature type="non-terminal residue" evidence="2">
    <location>
        <position position="97"/>
    </location>
</feature>
<dbReference type="AlphaFoldDB" id="A0A8J9V3D6"/>
<dbReference type="Proteomes" id="UP000838878">
    <property type="component" value="Chromosome 8"/>
</dbReference>
<dbReference type="OrthoDB" id="7421901at2759"/>
<evidence type="ECO:0000313" key="2">
    <source>
        <dbReference type="EMBL" id="CAH0729499.1"/>
    </source>
</evidence>
<feature type="compositionally biased region" description="Basic residues" evidence="1">
    <location>
        <begin position="62"/>
        <end position="87"/>
    </location>
</feature>
<proteinExistence type="predicted"/>
<feature type="region of interest" description="Disordered" evidence="1">
    <location>
        <begin position="59"/>
        <end position="97"/>
    </location>
</feature>
<protein>
    <submittedName>
        <fullName evidence="2">Uncharacterized protein</fullName>
    </submittedName>
</protein>
<keyword evidence="3" id="KW-1185">Reference proteome</keyword>
<sequence length="97" mass="11295">MHAYHTRCDGQTMSQRTCESPFVYVIGYTCGWSRCDCNGDLLYDEQSGYCVKETDCPLFPTRKPKPRRPSGRRKGGKQKYHSSKRIRIKEEELPESQ</sequence>
<organism evidence="2 3">
    <name type="scientific">Brenthis ino</name>
    <name type="common">lesser marbled fritillary</name>
    <dbReference type="NCBI Taxonomy" id="405034"/>
    <lineage>
        <taxon>Eukaryota</taxon>
        <taxon>Metazoa</taxon>
        <taxon>Ecdysozoa</taxon>
        <taxon>Arthropoda</taxon>
        <taxon>Hexapoda</taxon>
        <taxon>Insecta</taxon>
        <taxon>Pterygota</taxon>
        <taxon>Neoptera</taxon>
        <taxon>Endopterygota</taxon>
        <taxon>Lepidoptera</taxon>
        <taxon>Glossata</taxon>
        <taxon>Ditrysia</taxon>
        <taxon>Papilionoidea</taxon>
        <taxon>Nymphalidae</taxon>
        <taxon>Heliconiinae</taxon>
        <taxon>Argynnini</taxon>
        <taxon>Brenthis</taxon>
    </lineage>
</organism>
<reference evidence="2" key="1">
    <citation type="submission" date="2021-12" db="EMBL/GenBank/DDBJ databases">
        <authorList>
            <person name="Martin H S."/>
        </authorList>
    </citation>
    <scope>NUCLEOTIDE SEQUENCE</scope>
</reference>
<evidence type="ECO:0000256" key="1">
    <source>
        <dbReference type="SAM" id="MobiDB-lite"/>
    </source>
</evidence>
<name>A0A8J9V3D6_9NEOP</name>